<evidence type="ECO:0000313" key="2">
    <source>
        <dbReference type="EMBL" id="GKT24742.1"/>
    </source>
</evidence>
<dbReference type="SUPFAM" id="SSF52540">
    <property type="entry name" value="P-loop containing nucleoside triphosphate hydrolases"/>
    <property type="match status" value="2"/>
</dbReference>
<gene>
    <name evidence="2" type="ORF">ADUPG1_012830</name>
</gene>
<name>A0ABQ5K411_9EUKA</name>
<dbReference type="InterPro" id="IPR003439">
    <property type="entry name" value="ABC_transporter-like_ATP-bd"/>
</dbReference>
<dbReference type="PANTHER" id="PTHR43582">
    <property type="entry name" value="LINEARMYCIN RESISTANCE ATP-BINDING PROTEIN LNRL"/>
    <property type="match status" value="1"/>
</dbReference>
<evidence type="ECO:0000313" key="3">
    <source>
        <dbReference type="Proteomes" id="UP001057375"/>
    </source>
</evidence>
<dbReference type="Proteomes" id="UP001057375">
    <property type="component" value="Unassembled WGS sequence"/>
</dbReference>
<reference evidence="2" key="1">
    <citation type="submission" date="2022-03" db="EMBL/GenBank/DDBJ databases">
        <title>Draft genome sequence of Aduncisulcus paluster, a free-living microaerophilic Fornicata.</title>
        <authorList>
            <person name="Yuyama I."/>
            <person name="Kume K."/>
            <person name="Tamura T."/>
            <person name="Inagaki Y."/>
            <person name="Hashimoto T."/>
        </authorList>
    </citation>
    <scope>NUCLEOTIDE SEQUENCE</scope>
    <source>
        <strain evidence="2">NY0171</strain>
    </source>
</reference>
<dbReference type="EMBL" id="BQXS01012542">
    <property type="protein sequence ID" value="GKT24742.1"/>
    <property type="molecule type" value="Genomic_DNA"/>
</dbReference>
<accession>A0ABQ5K411</accession>
<feature type="domain" description="ABC transporter" evidence="1">
    <location>
        <begin position="83"/>
        <end position="347"/>
    </location>
</feature>
<dbReference type="PROSITE" id="PS00211">
    <property type="entry name" value="ABC_TRANSPORTER_1"/>
    <property type="match status" value="2"/>
</dbReference>
<dbReference type="InterPro" id="IPR017871">
    <property type="entry name" value="ABC_transporter-like_CS"/>
</dbReference>
<keyword evidence="3" id="KW-1185">Reference proteome</keyword>
<dbReference type="PROSITE" id="PS50893">
    <property type="entry name" value="ABC_TRANSPORTER_2"/>
    <property type="match status" value="1"/>
</dbReference>
<dbReference type="InterPro" id="IPR027417">
    <property type="entry name" value="P-loop_NTPase"/>
</dbReference>
<organism evidence="2 3">
    <name type="scientific">Aduncisulcus paluster</name>
    <dbReference type="NCBI Taxonomy" id="2918883"/>
    <lineage>
        <taxon>Eukaryota</taxon>
        <taxon>Metamonada</taxon>
        <taxon>Carpediemonas-like organisms</taxon>
        <taxon>Aduncisulcus</taxon>
    </lineage>
</organism>
<comment type="caution">
    <text evidence="2">The sequence shown here is derived from an EMBL/GenBank/DDBJ whole genome shotgun (WGS) entry which is preliminary data.</text>
</comment>
<dbReference type="Pfam" id="PF00005">
    <property type="entry name" value="ABC_tran"/>
    <property type="match status" value="2"/>
</dbReference>
<dbReference type="Gene3D" id="3.40.50.300">
    <property type="entry name" value="P-loop containing nucleotide triphosphate hydrolases"/>
    <property type="match status" value="2"/>
</dbReference>
<dbReference type="PANTHER" id="PTHR43582:SF2">
    <property type="entry name" value="LINEARMYCIN RESISTANCE ATP-BINDING PROTEIN LNRL"/>
    <property type="match status" value="1"/>
</dbReference>
<sequence length="371" mass="40012">MALPRVIIFLHDEKGDILGLRPFWMLRRLWNPLNDRKLIITGKVAVTPQQDVYWPTLSTIDHIYFFSLLHGVRLTQDEAMIILKSVGLATSCDKPAKQLSGGMKRRLTLACSLSTIPSIVLADEPCSGLDPATRTSILSVLEVAAGSSCVLLSTHSLGDAEDLCDHIVLMSHGTVVKQGGSSEMKEEMGGGYIMELSATKDEILSSMKQSDHIYFFSLLHGVRLTQDEAMIILKSVGLATSCDKPAKQLSGGMKRRLTLACSLSTIPSIVLADEPCSGLDPATRTSILSVLEVAAGSSCVLLSTHSLGDAEDLCDHIVLMSHGTVVKQGGSSEMKEEMGGGYIMELSATKDEILSSMKQSDQVISLYNTVL</sequence>
<protein>
    <recommendedName>
        <fullName evidence="1">ABC transporter domain-containing protein</fullName>
    </recommendedName>
</protein>
<evidence type="ECO:0000259" key="1">
    <source>
        <dbReference type="PROSITE" id="PS50893"/>
    </source>
</evidence>
<proteinExistence type="predicted"/>